<dbReference type="Pfam" id="PF00018">
    <property type="entry name" value="SH3_1"/>
    <property type="match status" value="1"/>
</dbReference>
<keyword evidence="11 16" id="KW-0829">Tyrosine-protein kinase</keyword>
<evidence type="ECO:0000256" key="7">
    <source>
        <dbReference type="ARBA" id="ARBA00022741"/>
    </source>
</evidence>
<dbReference type="SMART" id="SM00326">
    <property type="entry name" value="SH3"/>
    <property type="match status" value="1"/>
</dbReference>
<evidence type="ECO:0000256" key="8">
    <source>
        <dbReference type="ARBA" id="ARBA00022777"/>
    </source>
</evidence>
<keyword evidence="3 12" id="KW-0728">SH3 domain</keyword>
<comment type="subcellular location">
    <subcellularLocation>
        <location evidence="1">Cytoplasm</location>
    </subcellularLocation>
</comment>
<keyword evidence="7" id="KW-0547">Nucleotide-binding</keyword>
<dbReference type="SUPFAM" id="SSF50044">
    <property type="entry name" value="SH3-domain"/>
    <property type="match status" value="1"/>
</dbReference>
<name>A0A3Q0DKD4_CARSF</name>
<dbReference type="Proteomes" id="UP000189704">
    <property type="component" value="Unplaced"/>
</dbReference>
<dbReference type="RefSeq" id="XP_021562852.1">
    <property type="nucleotide sequence ID" value="XM_021707177.1"/>
</dbReference>
<evidence type="ECO:0000256" key="12">
    <source>
        <dbReference type="PROSITE-ProRule" id="PRU00192"/>
    </source>
</evidence>
<dbReference type="CTD" id="5753"/>
<keyword evidence="15" id="KW-1185">Reference proteome</keyword>
<proteinExistence type="predicted"/>
<dbReference type="GO" id="GO:0005524">
    <property type="term" value="F:ATP binding"/>
    <property type="evidence" value="ECO:0007669"/>
    <property type="project" value="UniProtKB-KW"/>
</dbReference>
<keyword evidence="4" id="KW-0963">Cytoplasm</keyword>
<keyword evidence="10" id="KW-0727">SH2 domain</keyword>
<evidence type="ECO:0000256" key="9">
    <source>
        <dbReference type="ARBA" id="ARBA00022840"/>
    </source>
</evidence>
<keyword evidence="5" id="KW-0597">Phosphoprotein</keyword>
<organism evidence="15 16">
    <name type="scientific">Carlito syrichta</name>
    <name type="common">Philippine tarsier</name>
    <name type="synonym">Tarsius syrichta</name>
    <dbReference type="NCBI Taxonomy" id="1868482"/>
    <lineage>
        <taxon>Eukaryota</taxon>
        <taxon>Metazoa</taxon>
        <taxon>Chordata</taxon>
        <taxon>Craniata</taxon>
        <taxon>Vertebrata</taxon>
        <taxon>Euteleostomi</taxon>
        <taxon>Mammalia</taxon>
        <taxon>Eutheria</taxon>
        <taxon>Euarchontoglires</taxon>
        <taxon>Primates</taxon>
        <taxon>Haplorrhini</taxon>
        <taxon>Tarsiiformes</taxon>
        <taxon>Tarsiidae</taxon>
        <taxon>Carlito</taxon>
    </lineage>
</organism>
<keyword evidence="8 16" id="KW-0418">Kinase</keyword>
<dbReference type="GO" id="GO:0005737">
    <property type="term" value="C:cytoplasm"/>
    <property type="evidence" value="ECO:0007669"/>
    <property type="project" value="UniProtKB-SubCell"/>
</dbReference>
<evidence type="ECO:0000259" key="14">
    <source>
        <dbReference type="PROSITE" id="PS50002"/>
    </source>
</evidence>
<evidence type="ECO:0000256" key="10">
    <source>
        <dbReference type="ARBA" id="ARBA00022999"/>
    </source>
</evidence>
<dbReference type="PRINTS" id="PR00452">
    <property type="entry name" value="SH3DOMAIN"/>
</dbReference>
<protein>
    <recommendedName>
        <fullName evidence="2">non-specific protein-tyrosine kinase</fullName>
        <ecNumber evidence="2">2.7.10.2</ecNumber>
    </recommendedName>
</protein>
<dbReference type="PROSITE" id="PS50002">
    <property type="entry name" value="SH3"/>
    <property type="match status" value="1"/>
</dbReference>
<dbReference type="EC" id="2.7.10.2" evidence="2"/>
<dbReference type="AlphaFoldDB" id="A0A3Q0DKD4"/>
<feature type="domain" description="SH3" evidence="14">
    <location>
        <begin position="8"/>
        <end position="72"/>
    </location>
</feature>
<dbReference type="InterPro" id="IPR001452">
    <property type="entry name" value="SH3_domain"/>
</dbReference>
<evidence type="ECO:0000256" key="13">
    <source>
        <dbReference type="SAM" id="MobiDB-lite"/>
    </source>
</evidence>
<sequence length="133" mass="14619">MTSRCQDHPGPTYVGLWDFRARTEDELSFQAGDLFHVTRKEEQWWWATLLDAAGATLAEGYVPYNYLAEQETVESEPAGCAGCAALQDLAASWEPAPERGGVLPWPGRAGRLPQGPEPVPWPAADHTLQEARA</sequence>
<feature type="region of interest" description="Disordered" evidence="13">
    <location>
        <begin position="97"/>
        <end position="133"/>
    </location>
</feature>
<evidence type="ECO:0000256" key="11">
    <source>
        <dbReference type="ARBA" id="ARBA00023137"/>
    </source>
</evidence>
<dbReference type="GeneID" id="103277256"/>
<keyword evidence="9" id="KW-0067">ATP-binding</keyword>
<evidence type="ECO:0000256" key="4">
    <source>
        <dbReference type="ARBA" id="ARBA00022490"/>
    </source>
</evidence>
<evidence type="ECO:0000313" key="15">
    <source>
        <dbReference type="Proteomes" id="UP000189704"/>
    </source>
</evidence>
<dbReference type="Gene3D" id="2.30.30.40">
    <property type="entry name" value="SH3 Domains"/>
    <property type="match status" value="1"/>
</dbReference>
<evidence type="ECO:0000256" key="6">
    <source>
        <dbReference type="ARBA" id="ARBA00022679"/>
    </source>
</evidence>
<gene>
    <name evidence="16" type="primary">PTK6</name>
</gene>
<accession>A0A3Q0DKD4</accession>
<keyword evidence="6" id="KW-0808">Transferase</keyword>
<evidence type="ECO:0000256" key="1">
    <source>
        <dbReference type="ARBA" id="ARBA00004496"/>
    </source>
</evidence>
<dbReference type="FunFam" id="2.30.30.40:FF:000229">
    <property type="entry name" value="Tyrosine-protein kinase"/>
    <property type="match status" value="1"/>
</dbReference>
<dbReference type="GO" id="GO:0004715">
    <property type="term" value="F:non-membrane spanning protein tyrosine kinase activity"/>
    <property type="evidence" value="ECO:0007669"/>
    <property type="project" value="UniProtKB-EC"/>
</dbReference>
<dbReference type="InterPro" id="IPR036028">
    <property type="entry name" value="SH3-like_dom_sf"/>
</dbReference>
<reference evidence="16" key="1">
    <citation type="submission" date="2025-08" db="UniProtKB">
        <authorList>
            <consortium name="RefSeq"/>
        </authorList>
    </citation>
    <scope>IDENTIFICATION</scope>
</reference>
<evidence type="ECO:0000256" key="2">
    <source>
        <dbReference type="ARBA" id="ARBA00011903"/>
    </source>
</evidence>
<evidence type="ECO:0000256" key="5">
    <source>
        <dbReference type="ARBA" id="ARBA00022553"/>
    </source>
</evidence>
<evidence type="ECO:0000313" key="16">
    <source>
        <dbReference type="RefSeq" id="XP_021562852.1"/>
    </source>
</evidence>
<evidence type="ECO:0000256" key="3">
    <source>
        <dbReference type="ARBA" id="ARBA00022443"/>
    </source>
</evidence>